<comment type="similarity">
    <text evidence="1">Belongs to the anaerobic coproporphyrinogen-III oxidase family. HemW subfamily.</text>
</comment>
<keyword evidence="2" id="KW-0143">Chaperone</keyword>
<evidence type="ECO:0000256" key="1">
    <source>
        <dbReference type="ARBA" id="ARBA00006100"/>
    </source>
</evidence>
<evidence type="ECO:0000256" key="2">
    <source>
        <dbReference type="RuleBase" id="RU364116"/>
    </source>
</evidence>
<dbReference type="PANTHER" id="PTHR13932">
    <property type="entry name" value="COPROPORPHYRINIGEN III OXIDASE"/>
    <property type="match status" value="1"/>
</dbReference>
<evidence type="ECO:0000313" key="4">
    <source>
        <dbReference type="EMBL" id="EON77338.1"/>
    </source>
</evidence>
<evidence type="ECO:0000259" key="3">
    <source>
        <dbReference type="PROSITE" id="PS51918"/>
    </source>
</evidence>
<dbReference type="Pfam" id="PF06969">
    <property type="entry name" value="HemN_C"/>
    <property type="match status" value="1"/>
</dbReference>
<organism evidence="4 5">
    <name type="scientific">Lunatimonas lonarensis</name>
    <dbReference type="NCBI Taxonomy" id="1232681"/>
    <lineage>
        <taxon>Bacteria</taxon>
        <taxon>Pseudomonadati</taxon>
        <taxon>Bacteroidota</taxon>
        <taxon>Cytophagia</taxon>
        <taxon>Cytophagales</taxon>
        <taxon>Cyclobacteriaceae</taxon>
    </lineage>
</organism>
<protein>
    <recommendedName>
        <fullName evidence="2">Heme chaperone HemW</fullName>
    </recommendedName>
</protein>
<dbReference type="InterPro" id="IPR058240">
    <property type="entry name" value="rSAM_sf"/>
</dbReference>
<dbReference type="STRING" id="1232681.ADIS_2206"/>
<dbReference type="GO" id="GO:0004109">
    <property type="term" value="F:coproporphyrinogen oxidase activity"/>
    <property type="evidence" value="ECO:0007669"/>
    <property type="project" value="InterPro"/>
</dbReference>
<keyword evidence="2" id="KW-0479">Metal-binding</keyword>
<keyword evidence="2" id="KW-0411">Iron-sulfur</keyword>
<dbReference type="Pfam" id="PF04055">
    <property type="entry name" value="Radical_SAM"/>
    <property type="match status" value="1"/>
</dbReference>
<dbReference type="SMART" id="SM00729">
    <property type="entry name" value="Elp3"/>
    <property type="match status" value="1"/>
</dbReference>
<keyword evidence="5" id="KW-1185">Reference proteome</keyword>
<name>R7ZTH5_9BACT</name>
<keyword evidence="2" id="KW-0949">S-adenosyl-L-methionine</keyword>
<proteinExistence type="inferred from homology"/>
<dbReference type="InterPro" id="IPR006638">
    <property type="entry name" value="Elp3/MiaA/NifB-like_rSAM"/>
</dbReference>
<keyword evidence="2" id="KW-0963">Cytoplasm</keyword>
<comment type="function">
    <text evidence="2">Probably acts as a heme chaperone, transferring heme to an unknown acceptor. Binds one molecule of heme per monomer, possibly covalently. Binds 1 [4Fe-4S] cluster. The cluster is coordinated with 3 cysteines and an exchangeable S-adenosyl-L-methionine.</text>
</comment>
<dbReference type="PATRIC" id="fig|1288963.3.peg.2197"/>
<comment type="subcellular location">
    <subcellularLocation>
        <location evidence="2">Cytoplasm</location>
    </subcellularLocation>
</comment>
<sequence length="343" mass="38480">MLLSIGQELVQRRNYLPEGTQVETIYFGGGTPSILAASEIEYLLDLISIHFPLALKEVTLEANPDDLSLEKLAAYKKIGIDRLSIGIQSFQEPILRFYNRAHTASDSLRVLDLARSAGFSKLSIDLMYGFPADNHTYWQKDLEMALTLDPGHISSYCLTIERKTALGQWKTSGKFKEATEDFVADEFNLLLDAMTGAGYIQYEISNFGKPGHFALHNTNYWRGVPYLGIGPSAHSFDGQHRGSNVANNARYMKGITSSTPVFQVDILSPEDRANEYLLTALRTIWGVDLPFFRSTFGWDLLIDKEHEIRFLKDNGWLIHADDSLTLSRSGKILADSISAKLFI</sequence>
<accession>R7ZTH5</accession>
<gene>
    <name evidence="4" type="ORF">ADIS_2206</name>
</gene>
<dbReference type="Proteomes" id="UP000013909">
    <property type="component" value="Unassembled WGS sequence"/>
</dbReference>
<dbReference type="GO" id="GO:0006779">
    <property type="term" value="P:porphyrin-containing compound biosynthetic process"/>
    <property type="evidence" value="ECO:0007669"/>
    <property type="project" value="InterPro"/>
</dbReference>
<dbReference type="AlphaFoldDB" id="R7ZTH5"/>
<dbReference type="GO" id="GO:0051539">
    <property type="term" value="F:4 iron, 4 sulfur cluster binding"/>
    <property type="evidence" value="ECO:0007669"/>
    <property type="project" value="UniProtKB-UniRule"/>
</dbReference>
<dbReference type="EMBL" id="AQHR01000059">
    <property type="protein sequence ID" value="EON77338.1"/>
    <property type="molecule type" value="Genomic_DNA"/>
</dbReference>
<reference evidence="4 5" key="1">
    <citation type="submission" date="2013-02" db="EMBL/GenBank/DDBJ databases">
        <title>A novel strain isolated from Lonar lake, Maharashtra, India.</title>
        <authorList>
            <person name="Singh A."/>
        </authorList>
    </citation>
    <scope>NUCLEOTIDE SEQUENCE [LARGE SCALE GENOMIC DNA]</scope>
    <source>
        <strain evidence="4 5">AK24</strain>
    </source>
</reference>
<dbReference type="InterPro" id="IPR034505">
    <property type="entry name" value="Coproporphyrinogen-III_oxidase"/>
</dbReference>
<dbReference type="SUPFAM" id="SSF102114">
    <property type="entry name" value="Radical SAM enzymes"/>
    <property type="match status" value="1"/>
</dbReference>
<dbReference type="PROSITE" id="PS51918">
    <property type="entry name" value="RADICAL_SAM"/>
    <property type="match status" value="1"/>
</dbReference>
<comment type="caution">
    <text evidence="4">The sequence shown here is derived from an EMBL/GenBank/DDBJ whole genome shotgun (WGS) entry which is preliminary data.</text>
</comment>
<keyword evidence="2" id="KW-0349">Heme</keyword>
<dbReference type="InterPro" id="IPR010723">
    <property type="entry name" value="HemN_C"/>
</dbReference>
<dbReference type="InterPro" id="IPR004559">
    <property type="entry name" value="HemW-like"/>
</dbReference>
<dbReference type="PANTHER" id="PTHR13932:SF5">
    <property type="entry name" value="RADICAL S-ADENOSYL METHIONINE DOMAIN-CONTAINING PROTEIN 1, MITOCHONDRIAL"/>
    <property type="match status" value="1"/>
</dbReference>
<feature type="domain" description="Radical SAM core" evidence="3">
    <location>
        <begin position="1"/>
        <end position="203"/>
    </location>
</feature>
<keyword evidence="2" id="KW-0004">4Fe-4S</keyword>
<dbReference type="InterPro" id="IPR007197">
    <property type="entry name" value="rSAM"/>
</dbReference>
<dbReference type="GO" id="GO:0005737">
    <property type="term" value="C:cytoplasm"/>
    <property type="evidence" value="ECO:0007669"/>
    <property type="project" value="UniProtKB-SubCell"/>
</dbReference>
<dbReference type="Gene3D" id="3.30.750.200">
    <property type="match status" value="1"/>
</dbReference>
<dbReference type="NCBIfam" id="TIGR00539">
    <property type="entry name" value="hemN_rel"/>
    <property type="match status" value="1"/>
</dbReference>
<evidence type="ECO:0000313" key="5">
    <source>
        <dbReference type="Proteomes" id="UP000013909"/>
    </source>
</evidence>
<keyword evidence="2" id="KW-0408">Iron</keyword>
<dbReference type="GO" id="GO:0046872">
    <property type="term" value="F:metal ion binding"/>
    <property type="evidence" value="ECO:0007669"/>
    <property type="project" value="UniProtKB-UniRule"/>
</dbReference>